<dbReference type="InterPro" id="IPR005883">
    <property type="entry name" value="PilM"/>
</dbReference>
<dbReference type="InterPro" id="IPR043129">
    <property type="entry name" value="ATPase_NBD"/>
</dbReference>
<dbReference type="Gene3D" id="3.30.420.40">
    <property type="match status" value="1"/>
</dbReference>
<evidence type="ECO:0000313" key="2">
    <source>
        <dbReference type="Proteomes" id="UP000034290"/>
    </source>
</evidence>
<gene>
    <name evidence="1" type="ORF">UY81_C0060G0003</name>
</gene>
<name>A0A0G2AQ38_9BACT</name>
<dbReference type="InterPro" id="IPR050696">
    <property type="entry name" value="FtsA/MreB"/>
</dbReference>
<dbReference type="PANTHER" id="PTHR32432">
    <property type="entry name" value="CELL DIVISION PROTEIN FTSA-RELATED"/>
    <property type="match status" value="1"/>
</dbReference>
<comment type="caution">
    <text evidence="1">The sequence shown here is derived from an EMBL/GenBank/DDBJ whole genome shotgun (WGS) entry which is preliminary data.</text>
</comment>
<dbReference type="PANTHER" id="PTHR32432:SF3">
    <property type="entry name" value="ETHANOLAMINE UTILIZATION PROTEIN EUTJ"/>
    <property type="match status" value="1"/>
</dbReference>
<dbReference type="Pfam" id="PF11104">
    <property type="entry name" value="PilM_2"/>
    <property type="match status" value="1"/>
</dbReference>
<dbReference type="Proteomes" id="UP000034290">
    <property type="component" value="Unassembled WGS sequence"/>
</dbReference>
<sequence>MGNPFGDIFGGLFGSRSVNAVVGVDIGGSFIKAVQLRKKGTKAALDTYGEIALGPLAGLEVGQATNLPPEKIAEAILALFKEAKITSRDIVFSLPLTSTLLLVIEMPDVGEEKLKEMIPFEARKYIPTSVEEVSLNWWIVPQLERTYVDPDEEERKKGAGPKVDVLIAAVHNDVLSRYQEIAQKIGASSAQRRSAGILRSRSSLIWVPQTRK</sequence>
<protein>
    <submittedName>
        <fullName evidence="1">Tfp pilus assembly protein, ATPase PilM</fullName>
    </submittedName>
</protein>
<proteinExistence type="predicted"/>
<evidence type="ECO:0000313" key="1">
    <source>
        <dbReference type="EMBL" id="KKW34864.1"/>
    </source>
</evidence>
<dbReference type="AlphaFoldDB" id="A0A0G2AQ38"/>
<organism evidence="1 2">
    <name type="scientific">Candidatus Giovannonibacteria bacterium GW2011_GWA2_53_7</name>
    <dbReference type="NCBI Taxonomy" id="1618650"/>
    <lineage>
        <taxon>Bacteria</taxon>
        <taxon>Candidatus Giovannoniibacteriota</taxon>
    </lineage>
</organism>
<dbReference type="EMBL" id="LCRM01000060">
    <property type="protein sequence ID" value="KKW34864.1"/>
    <property type="molecule type" value="Genomic_DNA"/>
</dbReference>
<dbReference type="SUPFAM" id="SSF53067">
    <property type="entry name" value="Actin-like ATPase domain"/>
    <property type="match status" value="1"/>
</dbReference>
<reference evidence="1 2" key="1">
    <citation type="journal article" date="2015" name="Nature">
        <title>rRNA introns, odd ribosomes, and small enigmatic genomes across a large radiation of phyla.</title>
        <authorList>
            <person name="Brown C.T."/>
            <person name="Hug L.A."/>
            <person name="Thomas B.C."/>
            <person name="Sharon I."/>
            <person name="Castelle C.J."/>
            <person name="Singh A."/>
            <person name="Wilkins M.J."/>
            <person name="Williams K.H."/>
            <person name="Banfield J.F."/>
        </authorList>
    </citation>
    <scope>NUCLEOTIDE SEQUENCE [LARGE SCALE GENOMIC DNA]</scope>
</reference>
<accession>A0A0G2AQ38</accession>